<organism evidence="2 3">
    <name type="scientific">Elysia marginata</name>
    <dbReference type="NCBI Taxonomy" id="1093978"/>
    <lineage>
        <taxon>Eukaryota</taxon>
        <taxon>Metazoa</taxon>
        <taxon>Spiralia</taxon>
        <taxon>Lophotrochozoa</taxon>
        <taxon>Mollusca</taxon>
        <taxon>Gastropoda</taxon>
        <taxon>Heterobranchia</taxon>
        <taxon>Euthyneura</taxon>
        <taxon>Panpulmonata</taxon>
        <taxon>Sacoglossa</taxon>
        <taxon>Placobranchoidea</taxon>
        <taxon>Plakobranchidae</taxon>
        <taxon>Elysia</taxon>
    </lineage>
</organism>
<evidence type="ECO:0000256" key="1">
    <source>
        <dbReference type="SAM" id="MobiDB-lite"/>
    </source>
</evidence>
<protein>
    <submittedName>
        <fullName evidence="2">Uncharacterized protein</fullName>
    </submittedName>
</protein>
<sequence length="107" mass="12798">METMLSRNTKQKTNKSRHQQNKTRDSSWKTKPQRLRQQLQRETHKPYIKSHTNLPAQVLAKHQFSRKKNGKVIIREEDQCTRWAEHIKEFPNRPDPEQSADVGRNAR</sequence>
<evidence type="ECO:0000313" key="2">
    <source>
        <dbReference type="EMBL" id="GFS07315.1"/>
    </source>
</evidence>
<reference evidence="2 3" key="1">
    <citation type="journal article" date="2021" name="Elife">
        <title>Chloroplast acquisition without the gene transfer in kleptoplastic sea slugs, Plakobranchus ocellatus.</title>
        <authorList>
            <person name="Maeda T."/>
            <person name="Takahashi S."/>
            <person name="Yoshida T."/>
            <person name="Shimamura S."/>
            <person name="Takaki Y."/>
            <person name="Nagai Y."/>
            <person name="Toyoda A."/>
            <person name="Suzuki Y."/>
            <person name="Arimoto A."/>
            <person name="Ishii H."/>
            <person name="Satoh N."/>
            <person name="Nishiyama T."/>
            <person name="Hasebe M."/>
            <person name="Maruyama T."/>
            <person name="Minagawa J."/>
            <person name="Obokata J."/>
            <person name="Shigenobu S."/>
        </authorList>
    </citation>
    <scope>NUCLEOTIDE SEQUENCE [LARGE SCALE GENOMIC DNA]</scope>
</reference>
<name>A0AAV4IBP4_9GAST</name>
<feature type="region of interest" description="Disordered" evidence="1">
    <location>
        <begin position="1"/>
        <end position="51"/>
    </location>
</feature>
<dbReference type="EMBL" id="BMAT01006160">
    <property type="protein sequence ID" value="GFS07315.1"/>
    <property type="molecule type" value="Genomic_DNA"/>
</dbReference>
<feature type="compositionally biased region" description="Basic residues" evidence="1">
    <location>
        <begin position="9"/>
        <end position="21"/>
    </location>
</feature>
<keyword evidence="3" id="KW-1185">Reference proteome</keyword>
<gene>
    <name evidence="2" type="ORF">ElyMa_002986200</name>
</gene>
<evidence type="ECO:0000313" key="3">
    <source>
        <dbReference type="Proteomes" id="UP000762676"/>
    </source>
</evidence>
<proteinExistence type="predicted"/>
<dbReference type="Proteomes" id="UP000762676">
    <property type="component" value="Unassembled WGS sequence"/>
</dbReference>
<feature type="region of interest" description="Disordered" evidence="1">
    <location>
        <begin position="88"/>
        <end position="107"/>
    </location>
</feature>
<comment type="caution">
    <text evidence="2">The sequence shown here is derived from an EMBL/GenBank/DDBJ whole genome shotgun (WGS) entry which is preliminary data.</text>
</comment>
<accession>A0AAV4IBP4</accession>
<dbReference type="AlphaFoldDB" id="A0AAV4IBP4"/>